<proteinExistence type="predicted"/>
<accession>A0A0W8FLV4</accession>
<dbReference type="EMBL" id="LNQE01001014">
    <property type="protein sequence ID" value="KUG21871.1"/>
    <property type="molecule type" value="Genomic_DNA"/>
</dbReference>
<name>A0A0W8FLV4_9ZZZZ</name>
<sequence>MDYASSATRKAGNKLIQKMLKETFKTRRKKIVCDRLQKIEGGLRDVYI</sequence>
<gene>
    <name evidence="1" type="ORF">ASZ90_008377</name>
</gene>
<reference evidence="1" key="1">
    <citation type="journal article" date="2015" name="Proc. Natl. Acad. Sci. U.S.A.">
        <title>Networks of energetic and metabolic interactions define dynamics in microbial communities.</title>
        <authorList>
            <person name="Embree M."/>
            <person name="Liu J.K."/>
            <person name="Al-Bassam M.M."/>
            <person name="Zengler K."/>
        </authorList>
    </citation>
    <scope>NUCLEOTIDE SEQUENCE</scope>
</reference>
<evidence type="ECO:0000313" key="1">
    <source>
        <dbReference type="EMBL" id="KUG21871.1"/>
    </source>
</evidence>
<protein>
    <submittedName>
        <fullName evidence="1">Uncharacterized protein</fullName>
    </submittedName>
</protein>
<dbReference type="AlphaFoldDB" id="A0A0W8FLV4"/>
<organism evidence="1">
    <name type="scientific">hydrocarbon metagenome</name>
    <dbReference type="NCBI Taxonomy" id="938273"/>
    <lineage>
        <taxon>unclassified sequences</taxon>
        <taxon>metagenomes</taxon>
        <taxon>ecological metagenomes</taxon>
    </lineage>
</organism>
<comment type="caution">
    <text evidence="1">The sequence shown here is derived from an EMBL/GenBank/DDBJ whole genome shotgun (WGS) entry which is preliminary data.</text>
</comment>